<evidence type="ECO:0000313" key="4">
    <source>
        <dbReference type="Proteomes" id="UP000053144"/>
    </source>
</evidence>
<protein>
    <submittedName>
        <fullName evidence="3">Uncharacterized protein</fullName>
    </submittedName>
</protein>
<dbReference type="Gramene" id="KOM35681">
    <property type="protein sequence ID" value="KOM35681"/>
    <property type="gene ID" value="LR48_Vigan02g183100"/>
</dbReference>
<reference evidence="3" key="2">
    <citation type="submission" date="2015-02" db="EMBL/GenBank/DDBJ databases">
        <authorList>
            <person name="Chooi Y.-H."/>
        </authorList>
    </citation>
    <scope>NUCLEOTIDE SEQUENCE</scope>
    <source>
        <tissue evidence="3">Seedling</tissue>
    </source>
</reference>
<evidence type="ECO:0000313" key="3">
    <source>
        <dbReference type="EMBL" id="KOM35681.1"/>
    </source>
</evidence>
<feature type="compositionally biased region" description="Basic and acidic residues" evidence="1">
    <location>
        <begin position="1"/>
        <end position="19"/>
    </location>
</feature>
<dbReference type="EMBL" id="JABFOF010000003">
    <property type="protein sequence ID" value="KAG2401838.1"/>
    <property type="molecule type" value="Genomic_DNA"/>
</dbReference>
<dbReference type="AlphaFoldDB" id="A0A0L9TYV0"/>
<accession>A0A0L9TYV0</accession>
<dbReference type="Proteomes" id="UP000743370">
    <property type="component" value="Unassembled WGS sequence"/>
</dbReference>
<dbReference type="EMBL" id="CM003372">
    <property type="protein sequence ID" value="KOM35681.1"/>
    <property type="molecule type" value="Genomic_DNA"/>
</dbReference>
<evidence type="ECO:0000313" key="2">
    <source>
        <dbReference type="EMBL" id="KAG2401838.1"/>
    </source>
</evidence>
<feature type="region of interest" description="Disordered" evidence="1">
    <location>
        <begin position="1"/>
        <end position="25"/>
    </location>
</feature>
<reference evidence="4" key="1">
    <citation type="journal article" date="2015" name="Proc. Natl. Acad. Sci. U.S.A.">
        <title>Genome sequencing of adzuki bean (Vigna angularis) provides insight into high starch and low fat accumulation and domestication.</title>
        <authorList>
            <person name="Yang K."/>
            <person name="Tian Z."/>
            <person name="Chen C."/>
            <person name="Luo L."/>
            <person name="Zhao B."/>
            <person name="Wang Z."/>
            <person name="Yu L."/>
            <person name="Li Y."/>
            <person name="Sun Y."/>
            <person name="Li W."/>
            <person name="Chen Y."/>
            <person name="Li Y."/>
            <person name="Zhang Y."/>
            <person name="Ai D."/>
            <person name="Zhao J."/>
            <person name="Shang C."/>
            <person name="Ma Y."/>
            <person name="Wu B."/>
            <person name="Wang M."/>
            <person name="Gao L."/>
            <person name="Sun D."/>
            <person name="Zhang P."/>
            <person name="Guo F."/>
            <person name="Wang W."/>
            <person name="Li Y."/>
            <person name="Wang J."/>
            <person name="Varshney R.K."/>
            <person name="Wang J."/>
            <person name="Ling H.Q."/>
            <person name="Wan P."/>
        </authorList>
    </citation>
    <scope>NUCLEOTIDE SEQUENCE</scope>
    <source>
        <strain evidence="4">cv. Jingnong 6</strain>
    </source>
</reference>
<name>A0A0L9TYV0_PHAAN</name>
<reference evidence="2 5" key="3">
    <citation type="submission" date="2020-05" db="EMBL/GenBank/DDBJ databases">
        <title>Vigna angularis (adzuki bean) Var. LongXiaoDou No. 4 denovo assembly.</title>
        <authorList>
            <person name="Xiang H."/>
        </authorList>
    </citation>
    <scope>NUCLEOTIDE SEQUENCE [LARGE SCALE GENOMIC DNA]</scope>
    <source>
        <tissue evidence="2">Leaf</tissue>
    </source>
</reference>
<sequence>MCGEDDRQQVDSKSHEHLGAKRKKSELKEKRYIKETLVEDGKGKCDKCREKCHIKEIQVNDDKCKNDELKKKDDIKETRWRTSSS</sequence>
<evidence type="ECO:0000313" key="5">
    <source>
        <dbReference type="Proteomes" id="UP000743370"/>
    </source>
</evidence>
<organism evidence="3 4">
    <name type="scientific">Phaseolus angularis</name>
    <name type="common">Azuki bean</name>
    <name type="synonym">Vigna angularis</name>
    <dbReference type="NCBI Taxonomy" id="3914"/>
    <lineage>
        <taxon>Eukaryota</taxon>
        <taxon>Viridiplantae</taxon>
        <taxon>Streptophyta</taxon>
        <taxon>Embryophyta</taxon>
        <taxon>Tracheophyta</taxon>
        <taxon>Spermatophyta</taxon>
        <taxon>Magnoliopsida</taxon>
        <taxon>eudicotyledons</taxon>
        <taxon>Gunneridae</taxon>
        <taxon>Pentapetalae</taxon>
        <taxon>rosids</taxon>
        <taxon>fabids</taxon>
        <taxon>Fabales</taxon>
        <taxon>Fabaceae</taxon>
        <taxon>Papilionoideae</taxon>
        <taxon>50 kb inversion clade</taxon>
        <taxon>NPAAA clade</taxon>
        <taxon>indigoferoid/millettioid clade</taxon>
        <taxon>Phaseoleae</taxon>
        <taxon>Vigna</taxon>
    </lineage>
</organism>
<dbReference type="Proteomes" id="UP000053144">
    <property type="component" value="Chromosome 2"/>
</dbReference>
<evidence type="ECO:0000256" key="1">
    <source>
        <dbReference type="SAM" id="MobiDB-lite"/>
    </source>
</evidence>
<gene>
    <name evidence="2" type="ORF">HKW66_Vig0191250</name>
    <name evidence="3" type="ORF">LR48_Vigan02g183100</name>
</gene>
<proteinExistence type="predicted"/>